<protein>
    <submittedName>
        <fullName evidence="1">Uncharacterized protein</fullName>
    </submittedName>
</protein>
<evidence type="ECO:0000313" key="2">
    <source>
        <dbReference type="Proteomes" id="UP000000768"/>
    </source>
</evidence>
<evidence type="ECO:0000313" key="1">
    <source>
        <dbReference type="EMBL" id="OQU78534.1"/>
    </source>
</evidence>
<dbReference type="EMBL" id="CM000768">
    <property type="protein sequence ID" value="OQU78534.1"/>
    <property type="molecule type" value="Genomic_DNA"/>
</dbReference>
<sequence>MYINNPLSVDPPFFLRATTEINGGGGGATEVERLIYV</sequence>
<dbReference type="InParanoid" id="A0A1Z5R433"/>
<organism evidence="1 2">
    <name type="scientific">Sorghum bicolor</name>
    <name type="common">Sorghum</name>
    <name type="synonym">Sorghum vulgare</name>
    <dbReference type="NCBI Taxonomy" id="4558"/>
    <lineage>
        <taxon>Eukaryota</taxon>
        <taxon>Viridiplantae</taxon>
        <taxon>Streptophyta</taxon>
        <taxon>Embryophyta</taxon>
        <taxon>Tracheophyta</taxon>
        <taxon>Spermatophyta</taxon>
        <taxon>Magnoliopsida</taxon>
        <taxon>Liliopsida</taxon>
        <taxon>Poales</taxon>
        <taxon>Poaceae</taxon>
        <taxon>PACMAD clade</taxon>
        <taxon>Panicoideae</taxon>
        <taxon>Andropogonodae</taxon>
        <taxon>Andropogoneae</taxon>
        <taxon>Sorghinae</taxon>
        <taxon>Sorghum</taxon>
    </lineage>
</organism>
<dbReference type="Gramene" id="OQU78534">
    <property type="protein sequence ID" value="OQU78534"/>
    <property type="gene ID" value="SORBI_3009G253950"/>
</dbReference>
<dbReference type="Proteomes" id="UP000000768">
    <property type="component" value="Chromosome 9"/>
</dbReference>
<dbReference type="AlphaFoldDB" id="A0A1Z5R433"/>
<name>A0A1Z5R433_SORBI</name>
<proteinExistence type="predicted"/>
<accession>A0A1Z5R433</accession>
<reference evidence="2" key="2">
    <citation type="journal article" date="2018" name="Plant J.">
        <title>The Sorghum bicolor reference genome: improved assembly, gene annotations, a transcriptome atlas, and signatures of genome organization.</title>
        <authorList>
            <person name="McCormick R.F."/>
            <person name="Truong S.K."/>
            <person name="Sreedasyam A."/>
            <person name="Jenkins J."/>
            <person name="Shu S."/>
            <person name="Sims D."/>
            <person name="Kennedy M."/>
            <person name="Amirebrahimi M."/>
            <person name="Weers B.D."/>
            <person name="McKinley B."/>
            <person name="Mattison A."/>
            <person name="Morishige D.T."/>
            <person name="Grimwood J."/>
            <person name="Schmutz J."/>
            <person name="Mullet J.E."/>
        </authorList>
    </citation>
    <scope>NUCLEOTIDE SEQUENCE [LARGE SCALE GENOMIC DNA]</scope>
    <source>
        <strain evidence="2">cv. BTx623</strain>
    </source>
</reference>
<keyword evidence="2" id="KW-1185">Reference proteome</keyword>
<gene>
    <name evidence="1" type="ORF">SORBI_3009G253950</name>
</gene>
<reference evidence="1 2" key="1">
    <citation type="journal article" date="2009" name="Nature">
        <title>The Sorghum bicolor genome and the diversification of grasses.</title>
        <authorList>
            <person name="Paterson A.H."/>
            <person name="Bowers J.E."/>
            <person name="Bruggmann R."/>
            <person name="Dubchak I."/>
            <person name="Grimwood J."/>
            <person name="Gundlach H."/>
            <person name="Haberer G."/>
            <person name="Hellsten U."/>
            <person name="Mitros T."/>
            <person name="Poliakov A."/>
            <person name="Schmutz J."/>
            <person name="Spannagl M."/>
            <person name="Tang H."/>
            <person name="Wang X."/>
            <person name="Wicker T."/>
            <person name="Bharti A.K."/>
            <person name="Chapman J."/>
            <person name="Feltus F.A."/>
            <person name="Gowik U."/>
            <person name="Grigoriev I.V."/>
            <person name="Lyons E."/>
            <person name="Maher C.A."/>
            <person name="Martis M."/>
            <person name="Narechania A."/>
            <person name="Otillar R.P."/>
            <person name="Penning B.W."/>
            <person name="Salamov A.A."/>
            <person name="Wang Y."/>
            <person name="Zhang L."/>
            <person name="Carpita N.C."/>
            <person name="Freeling M."/>
            <person name="Gingle A.R."/>
            <person name="Hash C.T."/>
            <person name="Keller B."/>
            <person name="Klein P."/>
            <person name="Kresovich S."/>
            <person name="McCann M.C."/>
            <person name="Ming R."/>
            <person name="Peterson D.G."/>
            <person name="Mehboob-ur-Rahman"/>
            <person name="Ware D."/>
            <person name="Westhoff P."/>
            <person name="Mayer K.F."/>
            <person name="Messing J."/>
            <person name="Rokhsar D.S."/>
        </authorList>
    </citation>
    <scope>NUCLEOTIDE SEQUENCE [LARGE SCALE GENOMIC DNA]</scope>
    <source>
        <strain evidence="2">cv. BTx623</strain>
    </source>
</reference>